<name>Q0JMR2_ORYSJ</name>
<dbReference type="AlphaFoldDB" id="Q0JMR2"/>
<sequence>MVAALSNMMLCSMETKIGFSFMLTEAMNHPNTNLSMAIMHLFNSDSISYVIYISEITEIKLLCACVTKYLLFNFPSTHYSIHQ</sequence>
<evidence type="ECO:0000313" key="1">
    <source>
        <dbReference type="EMBL" id="BAF04966.1"/>
    </source>
</evidence>
<reference evidence="2" key="2">
    <citation type="journal article" date="2008" name="Nucleic Acids Res.">
        <title>The rice annotation project database (RAP-DB): 2008 update.</title>
        <authorList>
            <consortium name="The rice annotation project (RAP)"/>
        </authorList>
    </citation>
    <scope>GENOME REANNOTATION</scope>
    <source>
        <strain evidence="2">cv. Nipponbare</strain>
    </source>
</reference>
<accession>Q0JMR2</accession>
<reference evidence="1 2" key="1">
    <citation type="journal article" date="2005" name="Nature">
        <title>The map-based sequence of the rice genome.</title>
        <authorList>
            <consortium name="International rice genome sequencing project (IRGSP)"/>
            <person name="Matsumoto T."/>
            <person name="Wu J."/>
            <person name="Kanamori H."/>
            <person name="Katayose Y."/>
            <person name="Fujisawa M."/>
            <person name="Namiki N."/>
            <person name="Mizuno H."/>
            <person name="Yamamoto K."/>
            <person name="Antonio B.A."/>
            <person name="Baba T."/>
            <person name="Sakata K."/>
            <person name="Nagamura Y."/>
            <person name="Aoki H."/>
            <person name="Arikawa K."/>
            <person name="Arita K."/>
            <person name="Bito T."/>
            <person name="Chiden Y."/>
            <person name="Fujitsuka N."/>
            <person name="Fukunaka R."/>
            <person name="Hamada M."/>
            <person name="Harada C."/>
            <person name="Hayashi A."/>
            <person name="Hijishita S."/>
            <person name="Honda M."/>
            <person name="Hosokawa S."/>
            <person name="Ichikawa Y."/>
            <person name="Idonuma A."/>
            <person name="Iijima M."/>
            <person name="Ikeda M."/>
            <person name="Ikeno M."/>
            <person name="Ito K."/>
            <person name="Ito S."/>
            <person name="Ito T."/>
            <person name="Ito Y."/>
            <person name="Ito Y."/>
            <person name="Iwabuchi A."/>
            <person name="Kamiya K."/>
            <person name="Karasawa W."/>
            <person name="Kurita K."/>
            <person name="Katagiri S."/>
            <person name="Kikuta A."/>
            <person name="Kobayashi H."/>
            <person name="Kobayashi N."/>
            <person name="Machita K."/>
            <person name="Maehara T."/>
            <person name="Masukawa M."/>
            <person name="Mizubayashi T."/>
            <person name="Mukai Y."/>
            <person name="Nagasaki H."/>
            <person name="Nagata Y."/>
            <person name="Naito S."/>
            <person name="Nakashima M."/>
            <person name="Nakama Y."/>
            <person name="Nakamichi Y."/>
            <person name="Nakamura M."/>
            <person name="Meguro A."/>
            <person name="Negishi M."/>
            <person name="Ohta I."/>
            <person name="Ohta T."/>
            <person name="Okamoto M."/>
            <person name="Ono N."/>
            <person name="Saji S."/>
            <person name="Sakaguchi M."/>
            <person name="Sakai K."/>
            <person name="Shibata M."/>
            <person name="Shimokawa T."/>
            <person name="Song J."/>
            <person name="Takazaki Y."/>
            <person name="Terasawa K."/>
            <person name="Tsugane M."/>
            <person name="Tsuji K."/>
            <person name="Ueda S."/>
            <person name="Waki K."/>
            <person name="Yamagata H."/>
            <person name="Yamamoto M."/>
            <person name="Yamamoto S."/>
            <person name="Yamane H."/>
            <person name="Yoshiki S."/>
            <person name="Yoshihara R."/>
            <person name="Yukawa K."/>
            <person name="Zhong H."/>
            <person name="Yano M."/>
            <person name="Yuan Q."/>
            <person name="Ouyang S."/>
            <person name="Liu J."/>
            <person name="Jones K.M."/>
            <person name="Gansberger K."/>
            <person name="Moffat K."/>
            <person name="Hill J."/>
            <person name="Bera J."/>
            <person name="Fadrosh D."/>
            <person name="Jin S."/>
            <person name="Johri S."/>
            <person name="Kim M."/>
            <person name="Overton L."/>
            <person name="Reardon M."/>
            <person name="Tsitrin T."/>
            <person name="Vuong H."/>
            <person name="Weaver B."/>
            <person name="Ciecko A."/>
            <person name="Tallon L."/>
            <person name="Jackson J."/>
            <person name="Pai G."/>
            <person name="Aken S.V."/>
            <person name="Utterback T."/>
            <person name="Reidmuller S."/>
            <person name="Feldblyum T."/>
            <person name="Hsiao J."/>
            <person name="Zismann V."/>
            <person name="Iobst S."/>
            <person name="de Vazeille A.R."/>
            <person name="Buell C.R."/>
            <person name="Ying K."/>
            <person name="Li Y."/>
            <person name="Lu T."/>
            <person name="Huang Y."/>
            <person name="Zhao Q."/>
            <person name="Feng Q."/>
            <person name="Zhang L."/>
            <person name="Zhu J."/>
            <person name="Weng Q."/>
            <person name="Mu J."/>
            <person name="Lu Y."/>
            <person name="Fan D."/>
            <person name="Liu Y."/>
            <person name="Guan J."/>
            <person name="Zhang Y."/>
            <person name="Yu S."/>
            <person name="Liu X."/>
            <person name="Zhang Y."/>
            <person name="Hong G."/>
            <person name="Han B."/>
            <person name="Choisne N."/>
            <person name="Demange N."/>
            <person name="Orjeda G."/>
            <person name="Samain S."/>
            <person name="Cattolico L."/>
            <person name="Pelletier E."/>
            <person name="Couloux A."/>
            <person name="Segurens B."/>
            <person name="Wincker P."/>
            <person name="D'Hont A."/>
            <person name="Scarpelli C."/>
            <person name="Weissenbach J."/>
            <person name="Salanoubat M."/>
            <person name="Quetier F."/>
            <person name="Yu Y."/>
            <person name="Kim H.R."/>
            <person name="Rambo T."/>
            <person name="Currie J."/>
            <person name="Collura K."/>
            <person name="Luo M."/>
            <person name="Yang T."/>
            <person name="Ammiraju J.S.S."/>
            <person name="Engler F."/>
            <person name="Soderlund C."/>
            <person name="Wing R.A."/>
            <person name="Palmer L.E."/>
            <person name="de la Bastide M."/>
            <person name="Spiegel L."/>
            <person name="Nascimento L."/>
            <person name="Zutavern T."/>
            <person name="O'Shaughnessy A."/>
            <person name="Dike S."/>
            <person name="Dedhia N."/>
            <person name="Preston R."/>
            <person name="Balija V."/>
            <person name="McCombie W.R."/>
            <person name="Chow T."/>
            <person name="Chen H."/>
            <person name="Chung M."/>
            <person name="Chen C."/>
            <person name="Shaw J."/>
            <person name="Wu H."/>
            <person name="Hsiao K."/>
            <person name="Chao Y."/>
            <person name="Chu M."/>
            <person name="Cheng C."/>
            <person name="Hour A."/>
            <person name="Lee P."/>
            <person name="Lin S."/>
            <person name="Lin Y."/>
            <person name="Liou J."/>
            <person name="Liu S."/>
            <person name="Hsing Y."/>
            <person name="Raghuvanshi S."/>
            <person name="Mohanty A."/>
            <person name="Bharti A.K."/>
            <person name="Gaur A."/>
            <person name="Gupta V."/>
            <person name="Kumar D."/>
            <person name="Ravi V."/>
            <person name="Vij S."/>
            <person name="Kapur A."/>
            <person name="Khurana P."/>
            <person name="Khurana P."/>
            <person name="Khurana J.P."/>
            <person name="Tyagi A.K."/>
            <person name="Gaikwad K."/>
            <person name="Singh A."/>
            <person name="Dalal V."/>
            <person name="Srivastava S."/>
            <person name="Dixit A."/>
            <person name="Pal A.K."/>
            <person name="Ghazi I.A."/>
            <person name="Yadav M."/>
            <person name="Pandit A."/>
            <person name="Bhargava A."/>
            <person name="Sureshbabu K."/>
            <person name="Batra K."/>
            <person name="Sharma T.R."/>
            <person name="Mohapatra T."/>
            <person name="Singh N.K."/>
            <person name="Messing J."/>
            <person name="Nelson A.B."/>
            <person name="Fuks G."/>
            <person name="Kavchok S."/>
            <person name="Keizer G."/>
            <person name="Linton E."/>
            <person name="Llaca V."/>
            <person name="Song R."/>
            <person name="Tanyolac B."/>
            <person name="Young S."/>
            <person name="Ho-Il K."/>
            <person name="Hahn J.H."/>
            <person name="Sangsakoo G."/>
            <person name="Vanavichit A."/>
            <person name="de Mattos Luiz.A.T."/>
            <person name="Zimmer P.D."/>
            <person name="Malone G."/>
            <person name="Dellagostin O."/>
            <person name="de Oliveira A.C."/>
            <person name="Bevan M."/>
            <person name="Bancroft I."/>
            <person name="Minx P."/>
            <person name="Cordum H."/>
            <person name="Wilson R."/>
            <person name="Cheng Z."/>
            <person name="Jin W."/>
            <person name="Jiang J."/>
            <person name="Leong S.A."/>
            <person name="Iwama H."/>
            <person name="Gojobori T."/>
            <person name="Itoh T."/>
            <person name="Niimura Y."/>
            <person name="Fujii Y."/>
            <person name="Habara T."/>
            <person name="Sakai H."/>
            <person name="Sato Y."/>
            <person name="Wilson G."/>
            <person name="Kumar K."/>
            <person name="McCouch S."/>
            <person name="Juretic N."/>
            <person name="Hoen D."/>
            <person name="Wright S."/>
            <person name="Bruskiewich R."/>
            <person name="Bureau T."/>
            <person name="Miyao A."/>
            <person name="Hirochika H."/>
            <person name="Nishikawa T."/>
            <person name="Kadowaki K."/>
            <person name="Sugiura M."/>
            <person name="Burr B."/>
            <person name="Sasaki T."/>
        </authorList>
    </citation>
    <scope>NUCLEOTIDE SEQUENCE [LARGE SCALE GENOMIC DNA]</scope>
    <source>
        <strain evidence="2">cv. Nipponbare</strain>
    </source>
</reference>
<dbReference type="EMBL" id="AP008207">
    <property type="protein sequence ID" value="BAF04966.1"/>
    <property type="molecule type" value="Genomic_DNA"/>
</dbReference>
<dbReference type="KEGG" id="dosa:Os01g0369600"/>
<evidence type="ECO:0000313" key="2">
    <source>
        <dbReference type="Proteomes" id="UP000000763"/>
    </source>
</evidence>
<organism evidence="1 2">
    <name type="scientific">Oryza sativa subsp. japonica</name>
    <name type="common">Rice</name>
    <dbReference type="NCBI Taxonomy" id="39947"/>
    <lineage>
        <taxon>Eukaryota</taxon>
        <taxon>Viridiplantae</taxon>
        <taxon>Streptophyta</taxon>
        <taxon>Embryophyta</taxon>
        <taxon>Tracheophyta</taxon>
        <taxon>Spermatophyta</taxon>
        <taxon>Magnoliopsida</taxon>
        <taxon>Liliopsida</taxon>
        <taxon>Poales</taxon>
        <taxon>Poaceae</taxon>
        <taxon>BOP clade</taxon>
        <taxon>Oryzoideae</taxon>
        <taxon>Oryzeae</taxon>
        <taxon>Oryzinae</taxon>
        <taxon>Oryza</taxon>
        <taxon>Oryza sativa</taxon>
    </lineage>
</organism>
<gene>
    <name evidence="1" type="ordered locus">Os01g0369600</name>
</gene>
<dbReference type="Proteomes" id="UP000000763">
    <property type="component" value="Chromosome 1"/>
</dbReference>
<protein>
    <submittedName>
        <fullName evidence="1">Os01g0369600 protein</fullName>
    </submittedName>
</protein>
<proteinExistence type="predicted"/>